<comment type="catalytic activity">
    <reaction evidence="4">
        <text>uridine(2604) in 23S rRNA = pseudouridine(2604) in 23S rRNA</text>
        <dbReference type="Rhea" id="RHEA:38875"/>
        <dbReference type="Rhea" id="RHEA-COMP:10093"/>
        <dbReference type="Rhea" id="RHEA-COMP:10094"/>
        <dbReference type="ChEBI" id="CHEBI:65314"/>
        <dbReference type="ChEBI" id="CHEBI:65315"/>
        <dbReference type="EC" id="5.4.99.21"/>
    </reaction>
</comment>
<feature type="region of interest" description="Disordered" evidence="7">
    <location>
        <begin position="236"/>
        <end position="371"/>
    </location>
</feature>
<dbReference type="NCBIfam" id="NF007784">
    <property type="entry name" value="PRK10475.1"/>
    <property type="match status" value="1"/>
</dbReference>
<dbReference type="Pfam" id="PF01479">
    <property type="entry name" value="S4"/>
    <property type="match status" value="1"/>
</dbReference>
<dbReference type="SUPFAM" id="SSF55174">
    <property type="entry name" value="Alpha-L RNA-binding motif"/>
    <property type="match status" value="1"/>
</dbReference>
<evidence type="ECO:0000256" key="1">
    <source>
        <dbReference type="ARBA" id="ARBA00008348"/>
    </source>
</evidence>
<dbReference type="InterPro" id="IPR042092">
    <property type="entry name" value="PsdUridine_s_RsuA/RluB/E/F_cat"/>
</dbReference>
<evidence type="ECO:0000256" key="5">
    <source>
        <dbReference type="PROSITE-ProRule" id="PRU00182"/>
    </source>
</evidence>
<dbReference type="PROSITE" id="PS50889">
    <property type="entry name" value="S4"/>
    <property type="match status" value="1"/>
</dbReference>
<proteinExistence type="inferred from homology"/>
<reference evidence="9" key="1">
    <citation type="submission" date="2020-12" db="EMBL/GenBank/DDBJ databases">
        <title>Marinomonas arctica sp. nov., a psychrotolerant bacterium isolated from the Arctic.</title>
        <authorList>
            <person name="Zhang Y."/>
        </authorList>
    </citation>
    <scope>NUCLEOTIDE SEQUENCE</scope>
    <source>
        <strain evidence="9">C1424</strain>
    </source>
</reference>
<feature type="domain" description="RNA-binding S4" evidence="8">
    <location>
        <begin position="7"/>
        <end position="63"/>
    </location>
</feature>
<dbReference type="EMBL" id="JAEMNX010000005">
    <property type="protein sequence ID" value="MBJ7537452.1"/>
    <property type="molecule type" value="Genomic_DNA"/>
</dbReference>
<dbReference type="SMART" id="SM00363">
    <property type="entry name" value="S4"/>
    <property type="match status" value="1"/>
</dbReference>
<dbReference type="InterPro" id="IPR036986">
    <property type="entry name" value="S4_RNA-bd_sf"/>
</dbReference>
<dbReference type="InterPro" id="IPR006145">
    <property type="entry name" value="PsdUridine_synth_RsuA/RluA"/>
</dbReference>
<comment type="similarity">
    <text evidence="1 6">Belongs to the pseudouridine synthase RsuA family.</text>
</comment>
<dbReference type="Gene3D" id="3.10.290.10">
    <property type="entry name" value="RNA-binding S4 domain"/>
    <property type="match status" value="1"/>
</dbReference>
<gene>
    <name evidence="9" type="primary">rluF</name>
    <name evidence="9" type="ORF">I8J31_07115</name>
</gene>
<dbReference type="FunFam" id="3.30.70.1560:FF:000002">
    <property type="entry name" value="Pseudouridine synthase"/>
    <property type="match status" value="1"/>
</dbReference>
<dbReference type="InterPro" id="IPR050343">
    <property type="entry name" value="RsuA_PseudoU_synthase"/>
</dbReference>
<dbReference type="InterPro" id="IPR000748">
    <property type="entry name" value="PsdUridine_synth_RsuA/RluB/E/F"/>
</dbReference>
<dbReference type="AlphaFoldDB" id="A0A934JSB9"/>
<evidence type="ECO:0000259" key="8">
    <source>
        <dbReference type="SMART" id="SM00363"/>
    </source>
</evidence>
<organism evidence="9 10">
    <name type="scientific">Marinomonas transparens</name>
    <dbReference type="NCBI Taxonomy" id="2795388"/>
    <lineage>
        <taxon>Bacteria</taxon>
        <taxon>Pseudomonadati</taxon>
        <taxon>Pseudomonadota</taxon>
        <taxon>Gammaproteobacteria</taxon>
        <taxon>Oceanospirillales</taxon>
        <taxon>Oceanospirillaceae</taxon>
        <taxon>Marinomonas</taxon>
    </lineage>
</organism>
<dbReference type="InterPro" id="IPR020103">
    <property type="entry name" value="PsdUridine_synth_cat_dom_sf"/>
</dbReference>
<evidence type="ECO:0000256" key="2">
    <source>
        <dbReference type="ARBA" id="ARBA00023235"/>
    </source>
</evidence>
<comment type="catalytic activity">
    <reaction evidence="3">
        <text>uridine(35) in tRNA(Tyr) = pseudouridine(35) in tRNA(Tyr)</text>
        <dbReference type="Rhea" id="RHEA:60556"/>
        <dbReference type="Rhea" id="RHEA-COMP:15607"/>
        <dbReference type="Rhea" id="RHEA-COMP:15608"/>
        <dbReference type="ChEBI" id="CHEBI:65314"/>
        <dbReference type="ChEBI" id="CHEBI:65315"/>
    </reaction>
</comment>
<keyword evidence="10" id="KW-1185">Reference proteome</keyword>
<name>A0A934JSB9_9GAMM</name>
<accession>A0A934JSB9</accession>
<dbReference type="GO" id="GO:0003723">
    <property type="term" value="F:RNA binding"/>
    <property type="evidence" value="ECO:0007669"/>
    <property type="project" value="UniProtKB-KW"/>
</dbReference>
<evidence type="ECO:0000256" key="6">
    <source>
        <dbReference type="RuleBase" id="RU003887"/>
    </source>
</evidence>
<dbReference type="CDD" id="cd02554">
    <property type="entry name" value="PseudoU_synth_RluF"/>
    <property type="match status" value="1"/>
</dbReference>
<evidence type="ECO:0000256" key="4">
    <source>
        <dbReference type="ARBA" id="ARBA00036535"/>
    </source>
</evidence>
<dbReference type="GO" id="GO:0000455">
    <property type="term" value="P:enzyme-directed rRNA pseudouridine synthesis"/>
    <property type="evidence" value="ECO:0007669"/>
    <property type="project" value="UniProtKB-ARBA"/>
</dbReference>
<dbReference type="Gene3D" id="3.30.70.1560">
    <property type="entry name" value="Alpha-L RNA-binding motif"/>
    <property type="match status" value="1"/>
</dbReference>
<dbReference type="Pfam" id="PF00849">
    <property type="entry name" value="PseudoU_synth_2"/>
    <property type="match status" value="1"/>
</dbReference>
<feature type="compositionally biased region" description="Low complexity" evidence="7">
    <location>
        <begin position="347"/>
        <end position="363"/>
    </location>
</feature>
<dbReference type="InterPro" id="IPR020094">
    <property type="entry name" value="TruA/RsuA/RluB/E/F_N"/>
</dbReference>
<dbReference type="NCBIfam" id="TIGR00093">
    <property type="entry name" value="pseudouridine synthase"/>
    <property type="match status" value="1"/>
</dbReference>
<dbReference type="EC" id="5.4.99.-" evidence="6"/>
<comment type="caution">
    <text evidence="9">The sequence shown here is derived from an EMBL/GenBank/DDBJ whole genome shotgun (WGS) entry which is preliminary data.</text>
</comment>
<dbReference type="FunFam" id="3.10.290.10:FF:000003">
    <property type="entry name" value="Pseudouridine synthase"/>
    <property type="match status" value="1"/>
</dbReference>
<dbReference type="PANTHER" id="PTHR47683:SF2">
    <property type="entry name" value="RNA-BINDING S4 DOMAIN-CONTAINING PROTEIN"/>
    <property type="match status" value="1"/>
</dbReference>
<dbReference type="InterPro" id="IPR002942">
    <property type="entry name" value="S4_RNA-bd"/>
</dbReference>
<evidence type="ECO:0000313" key="9">
    <source>
        <dbReference type="EMBL" id="MBJ7537452.1"/>
    </source>
</evidence>
<dbReference type="RefSeq" id="WP_199467584.1">
    <property type="nucleotide sequence ID" value="NZ_JAEMNX010000005.1"/>
</dbReference>
<feature type="compositionally biased region" description="Polar residues" evidence="7">
    <location>
        <begin position="262"/>
        <end position="282"/>
    </location>
</feature>
<dbReference type="InterPro" id="IPR018496">
    <property type="entry name" value="PsdUridine_synth_RsuA/RluB_CS"/>
</dbReference>
<dbReference type="CDD" id="cd00165">
    <property type="entry name" value="S4"/>
    <property type="match status" value="1"/>
</dbReference>
<keyword evidence="5" id="KW-0694">RNA-binding</keyword>
<evidence type="ECO:0000256" key="3">
    <source>
        <dbReference type="ARBA" id="ARBA00036390"/>
    </source>
</evidence>
<dbReference type="SUPFAM" id="SSF55120">
    <property type="entry name" value="Pseudouridine synthase"/>
    <property type="match status" value="1"/>
</dbReference>
<dbReference type="Gene3D" id="3.30.70.580">
    <property type="entry name" value="Pseudouridine synthase I, catalytic domain, N-terminal subdomain"/>
    <property type="match status" value="1"/>
</dbReference>
<dbReference type="PANTHER" id="PTHR47683">
    <property type="entry name" value="PSEUDOURIDINE SYNTHASE FAMILY PROTEIN-RELATED"/>
    <property type="match status" value="1"/>
</dbReference>
<dbReference type="GO" id="GO:0160138">
    <property type="term" value="F:23S rRNA pseudouridine(2604) synthase activity"/>
    <property type="evidence" value="ECO:0007669"/>
    <property type="project" value="UniProtKB-EC"/>
</dbReference>
<protein>
    <recommendedName>
        <fullName evidence="6">Pseudouridine synthase</fullName>
        <ecNumber evidence="6">5.4.99.-</ecNumber>
    </recommendedName>
</protein>
<feature type="compositionally biased region" description="Polar residues" evidence="7">
    <location>
        <begin position="241"/>
        <end position="255"/>
    </location>
</feature>
<keyword evidence="2 6" id="KW-0413">Isomerase</keyword>
<sequence length="371" mass="40034">MFNASSTRLNKYISESGICSRRDADRFIEQGNVFINGKRAKIGDQVTAGDTVRVNGQLIEPQDAEDFLFIAVNKPVGIVSTTESSEKDNIVDFVNHSARIFPIGRLDKDSQGLIFLTNNGDLVNKVLRAGNNHEKEYLVTVNKPITDDFISGLAGGVPILGTRTKKCPVSKVAPSVFNITLVQGLNRQIRRMCEYFGYEVVKLERTRIMNVSLKGLPVGEWRDLTEKELTELLKAVEDSSSEAAPNRKSQNTSRNTGRDSGTKQTTGARKSTGTSRGNTKQPSGKGADDRRSNGKRPTGKKPFADGKKPTGSSKPAGASKGNGKRPSGETRKPTGTSKGGATKGRPASKGASKSQGKPQSSGKRPQKSPKR</sequence>
<evidence type="ECO:0000256" key="7">
    <source>
        <dbReference type="SAM" id="MobiDB-lite"/>
    </source>
</evidence>
<dbReference type="Proteomes" id="UP000628710">
    <property type="component" value="Unassembled WGS sequence"/>
</dbReference>
<evidence type="ECO:0000313" key="10">
    <source>
        <dbReference type="Proteomes" id="UP000628710"/>
    </source>
</evidence>
<dbReference type="PROSITE" id="PS01149">
    <property type="entry name" value="PSI_RSU"/>
    <property type="match status" value="1"/>
</dbReference>